<proteinExistence type="predicted"/>
<dbReference type="InParanoid" id="A0A6I8UXR8"/>
<evidence type="ECO:0000313" key="3">
    <source>
        <dbReference type="RefSeq" id="XP_002132917.2"/>
    </source>
</evidence>
<feature type="region of interest" description="Disordered" evidence="1">
    <location>
        <begin position="90"/>
        <end position="153"/>
    </location>
</feature>
<organism evidence="2 3">
    <name type="scientific">Drosophila pseudoobscura pseudoobscura</name>
    <name type="common">Fruit fly</name>
    <dbReference type="NCBI Taxonomy" id="46245"/>
    <lineage>
        <taxon>Eukaryota</taxon>
        <taxon>Metazoa</taxon>
        <taxon>Ecdysozoa</taxon>
        <taxon>Arthropoda</taxon>
        <taxon>Hexapoda</taxon>
        <taxon>Insecta</taxon>
        <taxon>Pterygota</taxon>
        <taxon>Neoptera</taxon>
        <taxon>Endopterygota</taxon>
        <taxon>Diptera</taxon>
        <taxon>Brachycera</taxon>
        <taxon>Muscomorpha</taxon>
        <taxon>Ephydroidea</taxon>
        <taxon>Drosophilidae</taxon>
        <taxon>Drosophila</taxon>
        <taxon>Sophophora</taxon>
    </lineage>
</organism>
<protein>
    <submittedName>
        <fullName evidence="3">Uncharacterized protein</fullName>
    </submittedName>
</protein>
<feature type="compositionally biased region" description="Basic and acidic residues" evidence="1">
    <location>
        <begin position="105"/>
        <end position="118"/>
    </location>
</feature>
<dbReference type="AlphaFoldDB" id="A0A6I8UXR8"/>
<name>A0A6I8UXR8_DROPS</name>
<dbReference type="RefSeq" id="XP_002132917.2">
    <property type="nucleotide sequence ID" value="XM_002132881.3"/>
</dbReference>
<sequence>MISGTDLIHKAIGVVGVLALLLAVSHSTARVSVHLGEGLSNMVESCARCLNSLTTVEGTPVLVDCENMGPTCSTIRRVGHRVYSAVERMVESGRSWTRAQPNPDDQQKTRPKVREKPASKKKTSSTLQENPNHKDSRWSSKQAGHTGENLRLQ</sequence>
<feature type="compositionally biased region" description="Polar residues" evidence="1">
    <location>
        <begin position="94"/>
        <end position="104"/>
    </location>
</feature>
<evidence type="ECO:0000256" key="1">
    <source>
        <dbReference type="SAM" id="MobiDB-lite"/>
    </source>
</evidence>
<accession>A0A6I8UXR8</accession>
<keyword evidence="2" id="KW-1185">Reference proteome</keyword>
<gene>
    <name evidence="3" type="primary">LOC6903216</name>
</gene>
<evidence type="ECO:0000313" key="2">
    <source>
        <dbReference type="Proteomes" id="UP000001819"/>
    </source>
</evidence>
<dbReference type="Proteomes" id="UP000001819">
    <property type="component" value="Chromosome 4"/>
</dbReference>
<dbReference type="KEGG" id="dpo:6903216"/>
<reference evidence="3" key="1">
    <citation type="submission" date="2025-08" db="UniProtKB">
        <authorList>
            <consortium name="RefSeq"/>
        </authorList>
    </citation>
    <scope>IDENTIFICATION</scope>
    <source>
        <strain evidence="3">MV-25-SWS-2005</strain>
        <tissue evidence="3">Whole body</tissue>
    </source>
</reference>